<evidence type="ECO:0000313" key="6">
    <source>
        <dbReference type="Proteomes" id="UP000000267"/>
    </source>
</evidence>
<dbReference type="Gene3D" id="3.90.226.10">
    <property type="entry name" value="2-enoyl-CoA Hydratase, Chain A, domain 1"/>
    <property type="match status" value="1"/>
</dbReference>
<dbReference type="GO" id="GO:0005763">
    <property type="term" value="C:mitochondrial small ribosomal subunit"/>
    <property type="evidence" value="ECO:0007669"/>
    <property type="project" value="EnsemblFungi"/>
</dbReference>
<dbReference type="GO" id="GO:0003860">
    <property type="term" value="F:3-hydroxyisobutyryl-CoA hydrolase activity"/>
    <property type="evidence" value="ECO:0007669"/>
    <property type="project" value="UniProtKB-EC"/>
</dbReference>
<sequence length="512" mass="57012">MIRNGIKQRNLHVTKFLKNSTTTTARNIMSGGNFDTSSVQFTVQDTARIVTLNRPQKLNALDTEMCDSIYNTLNEYSKSKATNLVLVKSSNQPRSLCAGGDVAKCALNNLIGKKKYSYDFFKSEYSMNFQMATYPKPIVVYMDGITMGGGVGLSIHSPFRIATENTKWAMPEMDIGFFPDVGTTFALPRIINIANNKSQMAAYLCLTGDVVTGADAFVLGLASHYIPHDNLEGLQNRLSELHPFAGGSSNNGKYFDMVDEAIQEFSTSLPDSYKFGFTDCQLDVIERAFNIDANESVTSILNSLDSFADASEEHAMFAKQVKDKLLQKSMTSLQVALKLLQENSKDSIESAMKRDLYTAANFCNDTEVVEFSQAVKHKLVDKQKTPYNWKKREELSAPKVLSLLSPKPSILIALNKNHDSVTWKEYPYHRKYQLPREEDITNYITELNTANGGVGNITKNEVIEYFTTINESTKGKIGVAEICKLIIARNYTFNKAGGLQSNIAESVSDQLL</sequence>
<dbReference type="InterPro" id="IPR032259">
    <property type="entry name" value="HIBYL-CoA-H"/>
</dbReference>
<dbReference type="eggNOG" id="KOG1684">
    <property type="taxonomic scope" value="Eukaryota"/>
</dbReference>
<dbReference type="STRING" id="436907.A7TTD5"/>
<dbReference type="PANTHER" id="PTHR43176:SF3">
    <property type="entry name" value="3-HYDROXYISOBUTYRYL-COA HYDROLASE, MITOCHONDRIAL"/>
    <property type="match status" value="1"/>
</dbReference>
<dbReference type="OrthoDB" id="1737613at2759"/>
<dbReference type="EC" id="3.1.2.4" evidence="2"/>
<evidence type="ECO:0000256" key="2">
    <source>
        <dbReference type="ARBA" id="ARBA00011915"/>
    </source>
</evidence>
<keyword evidence="3" id="KW-0378">Hydrolase</keyword>
<dbReference type="EMBL" id="DS480560">
    <property type="protein sequence ID" value="EDO14476.1"/>
    <property type="molecule type" value="Genomic_DNA"/>
</dbReference>
<evidence type="ECO:0000313" key="5">
    <source>
        <dbReference type="EMBL" id="EDO14476.1"/>
    </source>
</evidence>
<dbReference type="KEGG" id="vpo:Kpol_251p6"/>
<dbReference type="RefSeq" id="XP_001642334.1">
    <property type="nucleotide sequence ID" value="XM_001642284.1"/>
</dbReference>
<dbReference type="InterPro" id="IPR045004">
    <property type="entry name" value="ECH_dom"/>
</dbReference>
<evidence type="ECO:0000259" key="4">
    <source>
        <dbReference type="Pfam" id="PF16113"/>
    </source>
</evidence>
<evidence type="ECO:0000256" key="3">
    <source>
        <dbReference type="ARBA" id="ARBA00022801"/>
    </source>
</evidence>
<reference evidence="5 6" key="1">
    <citation type="journal article" date="2007" name="Proc. Natl. Acad. Sci. U.S.A.">
        <title>Independent sorting-out of thousands of duplicated gene pairs in two yeast species descended from a whole-genome duplication.</title>
        <authorList>
            <person name="Scannell D.R."/>
            <person name="Frank A.C."/>
            <person name="Conant G.C."/>
            <person name="Byrne K.P."/>
            <person name="Woolfit M."/>
            <person name="Wolfe K.H."/>
        </authorList>
    </citation>
    <scope>NUCLEOTIDE SEQUENCE [LARGE SCALE GENOMIC DNA]</scope>
    <source>
        <strain evidence="6">ATCC 22028 / DSM 70294 / BCRC 21397 / CBS 2163 / NBRC 10782 / NRRL Y-8283 / UCD 57-17</strain>
    </source>
</reference>
<dbReference type="InterPro" id="IPR029045">
    <property type="entry name" value="ClpP/crotonase-like_dom_sf"/>
</dbReference>
<dbReference type="PANTHER" id="PTHR43176">
    <property type="entry name" value="3-HYDROXYISOBUTYRYL-COA HYDROLASE-RELATED"/>
    <property type="match status" value="1"/>
</dbReference>
<dbReference type="OMA" id="AYRNNEH"/>
<dbReference type="GeneID" id="5542471"/>
<proteinExistence type="predicted"/>
<protein>
    <recommendedName>
        <fullName evidence="2">3-hydroxyisobutyryl-CoA hydrolase</fullName>
        <ecNumber evidence="2">3.1.2.4</ecNumber>
    </recommendedName>
</protein>
<comment type="catalytic activity">
    <reaction evidence="1">
        <text>3-hydroxy-2-methylpropanoyl-CoA + H2O = 3-hydroxy-2-methylpropanoate + CoA + H(+)</text>
        <dbReference type="Rhea" id="RHEA:20888"/>
        <dbReference type="ChEBI" id="CHEBI:11805"/>
        <dbReference type="ChEBI" id="CHEBI:15377"/>
        <dbReference type="ChEBI" id="CHEBI:15378"/>
        <dbReference type="ChEBI" id="CHEBI:57287"/>
        <dbReference type="ChEBI" id="CHEBI:57340"/>
        <dbReference type="EC" id="3.1.2.4"/>
    </reaction>
</comment>
<dbReference type="HOGENOM" id="CLU_009834_22_0_1"/>
<dbReference type="AlphaFoldDB" id="A7TTD5"/>
<dbReference type="GO" id="GO:0003735">
    <property type="term" value="F:structural constituent of ribosome"/>
    <property type="evidence" value="ECO:0007669"/>
    <property type="project" value="EnsemblFungi"/>
</dbReference>
<dbReference type="GO" id="GO:0006574">
    <property type="term" value="P:L-valine catabolic process"/>
    <property type="evidence" value="ECO:0007669"/>
    <property type="project" value="TreeGrafter"/>
</dbReference>
<name>A7TTD5_VANPO</name>
<dbReference type="InParanoid" id="A7TTD5"/>
<evidence type="ECO:0000256" key="1">
    <source>
        <dbReference type="ARBA" id="ARBA00001709"/>
    </source>
</evidence>
<feature type="domain" description="Enoyl-CoA hydratase/isomerase" evidence="4">
    <location>
        <begin position="48"/>
        <end position="398"/>
    </location>
</feature>
<keyword evidence="6" id="KW-1185">Reference proteome</keyword>
<dbReference type="PhylomeDB" id="A7TTD5"/>
<dbReference type="CDD" id="cd06558">
    <property type="entry name" value="crotonase-like"/>
    <property type="match status" value="1"/>
</dbReference>
<dbReference type="Proteomes" id="UP000000267">
    <property type="component" value="Unassembled WGS sequence"/>
</dbReference>
<dbReference type="FunCoup" id="A7TTD5">
    <property type="interactions" value="758"/>
</dbReference>
<gene>
    <name evidence="5" type="ORF">Kpol_251p6</name>
</gene>
<accession>A7TTD5</accession>
<dbReference type="Pfam" id="PF16113">
    <property type="entry name" value="ECH_2"/>
    <property type="match status" value="1"/>
</dbReference>
<organism evidence="6">
    <name type="scientific">Vanderwaltozyma polyspora (strain ATCC 22028 / DSM 70294 / BCRC 21397 / CBS 2163 / NBRC 10782 / NRRL Y-8283 / UCD 57-17)</name>
    <name type="common">Kluyveromyces polysporus</name>
    <dbReference type="NCBI Taxonomy" id="436907"/>
    <lineage>
        <taxon>Eukaryota</taxon>
        <taxon>Fungi</taxon>
        <taxon>Dikarya</taxon>
        <taxon>Ascomycota</taxon>
        <taxon>Saccharomycotina</taxon>
        <taxon>Saccharomycetes</taxon>
        <taxon>Saccharomycetales</taxon>
        <taxon>Saccharomycetaceae</taxon>
        <taxon>Vanderwaltozyma</taxon>
    </lineage>
</organism>
<dbReference type="FunFam" id="3.90.226.10:FF:000080">
    <property type="entry name" value="3-hydroxyisobutyryl-CoA hydrolase, mitochondrial"/>
    <property type="match status" value="1"/>
</dbReference>
<dbReference type="SUPFAM" id="SSF52096">
    <property type="entry name" value="ClpP/crotonase"/>
    <property type="match status" value="1"/>
</dbReference>